<feature type="compositionally biased region" description="Basic residues" evidence="1">
    <location>
        <begin position="10"/>
        <end position="22"/>
    </location>
</feature>
<feature type="non-terminal residue" evidence="2">
    <location>
        <position position="1"/>
    </location>
</feature>
<dbReference type="KEGG" id="trr:M419DRAFT_120682"/>
<reference evidence="3" key="1">
    <citation type="journal article" date="2013" name="Ind. Biotechnol.">
        <title>Comparative genomics analysis of Trichoderma reesei strains.</title>
        <authorList>
            <person name="Koike H."/>
            <person name="Aerts A."/>
            <person name="LaButti K."/>
            <person name="Grigoriev I.V."/>
            <person name="Baker S.E."/>
        </authorList>
    </citation>
    <scope>NUCLEOTIDE SEQUENCE [LARGE SCALE GENOMIC DNA]</scope>
    <source>
        <strain evidence="3">ATCC 56765 / BCRC 32924 / NRRL 11460 / Rut C-30</strain>
    </source>
</reference>
<accession>A0A024S1T6</accession>
<evidence type="ECO:0000256" key="1">
    <source>
        <dbReference type="SAM" id="MobiDB-lite"/>
    </source>
</evidence>
<feature type="region of interest" description="Disordered" evidence="1">
    <location>
        <begin position="1"/>
        <end position="74"/>
    </location>
</feature>
<proteinExistence type="predicted"/>
<name>A0A024S1T6_HYPJR</name>
<dbReference type="AlphaFoldDB" id="A0A024S1T6"/>
<evidence type="ECO:0000313" key="3">
    <source>
        <dbReference type="Proteomes" id="UP000024376"/>
    </source>
</evidence>
<sequence>ILPWGPLKEGHHRLQSKTRQSYRKAISEGADLENKPGGCQLESCSSAAKRQPPQPYLGSSANALPNAVGQKSAV</sequence>
<organism evidence="2 3">
    <name type="scientific">Hypocrea jecorina (strain ATCC 56765 / BCRC 32924 / NRRL 11460 / Rut C-30)</name>
    <name type="common">Trichoderma reesei</name>
    <dbReference type="NCBI Taxonomy" id="1344414"/>
    <lineage>
        <taxon>Eukaryota</taxon>
        <taxon>Fungi</taxon>
        <taxon>Dikarya</taxon>
        <taxon>Ascomycota</taxon>
        <taxon>Pezizomycotina</taxon>
        <taxon>Sordariomycetes</taxon>
        <taxon>Hypocreomycetidae</taxon>
        <taxon>Hypocreales</taxon>
        <taxon>Hypocreaceae</taxon>
        <taxon>Trichoderma</taxon>
    </lineage>
</organism>
<gene>
    <name evidence="2" type="ORF">M419DRAFT_120682</name>
</gene>
<dbReference type="HOGENOM" id="CLU_2694760_0_0_1"/>
<dbReference type="Proteomes" id="UP000024376">
    <property type="component" value="Unassembled WGS sequence"/>
</dbReference>
<dbReference type="EMBL" id="KI911164">
    <property type="protein sequence ID" value="ETR98196.1"/>
    <property type="molecule type" value="Genomic_DNA"/>
</dbReference>
<evidence type="ECO:0000313" key="2">
    <source>
        <dbReference type="EMBL" id="ETR98196.1"/>
    </source>
</evidence>
<protein>
    <submittedName>
        <fullName evidence="2">Uncharacterized protein</fullName>
    </submittedName>
</protein>